<keyword evidence="1" id="KW-1133">Transmembrane helix</keyword>
<evidence type="ECO:0000256" key="1">
    <source>
        <dbReference type="SAM" id="Phobius"/>
    </source>
</evidence>
<protein>
    <submittedName>
        <fullName evidence="2">Uncharacterized protein</fullName>
    </submittedName>
</protein>
<feature type="transmembrane region" description="Helical" evidence="1">
    <location>
        <begin position="66"/>
        <end position="88"/>
    </location>
</feature>
<comment type="caution">
    <text evidence="2">The sequence shown here is derived from an EMBL/GenBank/DDBJ whole genome shotgun (WGS) entry which is preliminary data.</text>
</comment>
<dbReference type="Proteomes" id="UP000288805">
    <property type="component" value="Unassembled WGS sequence"/>
</dbReference>
<dbReference type="AlphaFoldDB" id="A0A438FMA8"/>
<accession>A0A438FMA8</accession>
<proteinExistence type="predicted"/>
<dbReference type="EMBL" id="QGNW01000842">
    <property type="protein sequence ID" value="RVW61124.1"/>
    <property type="molecule type" value="Genomic_DNA"/>
</dbReference>
<sequence length="163" mass="18500">MRFMRSRDFSEPSPTTEIVENRREKPHVLALGFNGDFSPQVLVLFGLLLVSLSHSLPMPTPYLTQIHFYSETLILSLSLSVLPLLISISQQKSAGGLREEKSYAFRDRKCWKRDLRVSQSTAFRSFSTQSQEDDEEVCSLHSSMTRSVPNGCDRVGFVRIISV</sequence>
<name>A0A438FMA8_VITVI</name>
<evidence type="ECO:0000313" key="2">
    <source>
        <dbReference type="EMBL" id="RVW61124.1"/>
    </source>
</evidence>
<keyword evidence="1" id="KW-0472">Membrane</keyword>
<gene>
    <name evidence="2" type="ORF">CK203_020592</name>
</gene>
<keyword evidence="1" id="KW-0812">Transmembrane</keyword>
<reference evidence="2 3" key="1">
    <citation type="journal article" date="2018" name="PLoS Genet.">
        <title>Population sequencing reveals clonal diversity and ancestral inbreeding in the grapevine cultivar Chardonnay.</title>
        <authorList>
            <person name="Roach M.J."/>
            <person name="Johnson D.L."/>
            <person name="Bohlmann J."/>
            <person name="van Vuuren H.J."/>
            <person name="Jones S.J."/>
            <person name="Pretorius I.S."/>
            <person name="Schmidt S.A."/>
            <person name="Borneman A.R."/>
        </authorList>
    </citation>
    <scope>NUCLEOTIDE SEQUENCE [LARGE SCALE GENOMIC DNA]</scope>
    <source>
        <strain evidence="3">cv. Chardonnay</strain>
        <tissue evidence="2">Leaf</tissue>
    </source>
</reference>
<evidence type="ECO:0000313" key="3">
    <source>
        <dbReference type="Proteomes" id="UP000288805"/>
    </source>
</evidence>
<organism evidence="2 3">
    <name type="scientific">Vitis vinifera</name>
    <name type="common">Grape</name>
    <dbReference type="NCBI Taxonomy" id="29760"/>
    <lineage>
        <taxon>Eukaryota</taxon>
        <taxon>Viridiplantae</taxon>
        <taxon>Streptophyta</taxon>
        <taxon>Embryophyta</taxon>
        <taxon>Tracheophyta</taxon>
        <taxon>Spermatophyta</taxon>
        <taxon>Magnoliopsida</taxon>
        <taxon>eudicotyledons</taxon>
        <taxon>Gunneridae</taxon>
        <taxon>Pentapetalae</taxon>
        <taxon>rosids</taxon>
        <taxon>Vitales</taxon>
        <taxon>Vitaceae</taxon>
        <taxon>Viteae</taxon>
        <taxon>Vitis</taxon>
    </lineage>
</organism>
<feature type="transmembrane region" description="Helical" evidence="1">
    <location>
        <begin position="28"/>
        <end position="54"/>
    </location>
</feature>